<protein>
    <submittedName>
        <fullName evidence="1">Uncharacterized protein</fullName>
    </submittedName>
</protein>
<evidence type="ECO:0000313" key="1">
    <source>
        <dbReference type="EMBL" id="KAF2430692.1"/>
    </source>
</evidence>
<dbReference type="GO" id="GO:0008237">
    <property type="term" value="F:metallopeptidase activity"/>
    <property type="evidence" value="ECO:0007669"/>
    <property type="project" value="InterPro"/>
</dbReference>
<dbReference type="Gene3D" id="3.40.390.10">
    <property type="entry name" value="Collagenase (Catalytic Domain)"/>
    <property type="match status" value="1"/>
</dbReference>
<dbReference type="Proteomes" id="UP000800235">
    <property type="component" value="Unassembled WGS sequence"/>
</dbReference>
<gene>
    <name evidence="1" type="ORF">EJ08DRAFT_733951</name>
</gene>
<reference evidence="1" key="1">
    <citation type="journal article" date="2020" name="Stud. Mycol.">
        <title>101 Dothideomycetes genomes: a test case for predicting lifestyles and emergence of pathogens.</title>
        <authorList>
            <person name="Haridas S."/>
            <person name="Albert R."/>
            <person name="Binder M."/>
            <person name="Bloem J."/>
            <person name="Labutti K."/>
            <person name="Salamov A."/>
            <person name="Andreopoulos B."/>
            <person name="Baker S."/>
            <person name="Barry K."/>
            <person name="Bills G."/>
            <person name="Bluhm B."/>
            <person name="Cannon C."/>
            <person name="Castanera R."/>
            <person name="Culley D."/>
            <person name="Daum C."/>
            <person name="Ezra D."/>
            <person name="Gonzalez J."/>
            <person name="Henrissat B."/>
            <person name="Kuo A."/>
            <person name="Liang C."/>
            <person name="Lipzen A."/>
            <person name="Lutzoni F."/>
            <person name="Magnuson J."/>
            <person name="Mondo S."/>
            <person name="Nolan M."/>
            <person name="Ohm R."/>
            <person name="Pangilinan J."/>
            <person name="Park H.-J."/>
            <person name="Ramirez L."/>
            <person name="Alfaro M."/>
            <person name="Sun H."/>
            <person name="Tritt A."/>
            <person name="Yoshinaga Y."/>
            <person name="Zwiers L.-H."/>
            <person name="Turgeon B."/>
            <person name="Goodwin S."/>
            <person name="Spatafora J."/>
            <person name="Crous P."/>
            <person name="Grigoriev I."/>
        </authorList>
    </citation>
    <scope>NUCLEOTIDE SEQUENCE</scope>
    <source>
        <strain evidence="1">CBS 130266</strain>
    </source>
</reference>
<comment type="caution">
    <text evidence="1">The sequence shown here is derived from an EMBL/GenBank/DDBJ whole genome shotgun (WGS) entry which is preliminary data.</text>
</comment>
<evidence type="ECO:0000313" key="2">
    <source>
        <dbReference type="Proteomes" id="UP000800235"/>
    </source>
</evidence>
<name>A0A9P4NS64_9PEZI</name>
<dbReference type="AlphaFoldDB" id="A0A9P4NS64"/>
<dbReference type="InterPro" id="IPR024079">
    <property type="entry name" value="MetalloPept_cat_dom_sf"/>
</dbReference>
<keyword evidence="2" id="KW-1185">Reference proteome</keyword>
<organism evidence="1 2">
    <name type="scientific">Tothia fuscella</name>
    <dbReference type="NCBI Taxonomy" id="1048955"/>
    <lineage>
        <taxon>Eukaryota</taxon>
        <taxon>Fungi</taxon>
        <taxon>Dikarya</taxon>
        <taxon>Ascomycota</taxon>
        <taxon>Pezizomycotina</taxon>
        <taxon>Dothideomycetes</taxon>
        <taxon>Pleosporomycetidae</taxon>
        <taxon>Venturiales</taxon>
        <taxon>Cylindrosympodiaceae</taxon>
        <taxon>Tothia</taxon>
    </lineage>
</organism>
<accession>A0A9P4NS64</accession>
<dbReference type="EMBL" id="MU007037">
    <property type="protein sequence ID" value="KAF2430692.1"/>
    <property type="molecule type" value="Genomic_DNA"/>
</dbReference>
<proteinExistence type="predicted"/>
<sequence length="250" mass="28770">MFSQRRSLVSNYDVKTKNEEEFLALFKDPNNMKRSYTWKVTAYNGGPKKGVQFQDCGQICNGKDDNGYVRITYMVGITGWATLGYIAHDDPNRHWMRMDPDRPGTDHTRTITHELVLTYTCVKITGDQAAKDFIQAQPTFKDDLTYFDRVVCNNHILAIHKDIFDLWKGYQYIAYPAEEVIGDAFVYDLKVVGKEFDWKSIMLYPSLGVMEKKNVPEGASKIWGINFRITEQDIQSVKAMYPDVSWGTIG</sequence>
<dbReference type="OrthoDB" id="291007at2759"/>